<keyword evidence="3" id="KW-0472">Membrane</keyword>
<evidence type="ECO:0000259" key="4">
    <source>
        <dbReference type="Pfam" id="PF01551"/>
    </source>
</evidence>
<feature type="region of interest" description="Disordered" evidence="2">
    <location>
        <begin position="151"/>
        <end position="187"/>
    </location>
</feature>
<evidence type="ECO:0000256" key="3">
    <source>
        <dbReference type="SAM" id="Phobius"/>
    </source>
</evidence>
<dbReference type="Gene3D" id="2.70.70.10">
    <property type="entry name" value="Glucose Permease (Domain IIA)"/>
    <property type="match status" value="1"/>
</dbReference>
<dbReference type="AlphaFoldDB" id="A0A931DFC7"/>
<feature type="compositionally biased region" description="Low complexity" evidence="2">
    <location>
        <begin position="166"/>
        <end position="175"/>
    </location>
</feature>
<dbReference type="Pfam" id="PF01551">
    <property type="entry name" value="Peptidase_M23"/>
    <property type="match status" value="1"/>
</dbReference>
<evidence type="ECO:0000313" key="5">
    <source>
        <dbReference type="EMBL" id="MBG6087774.1"/>
    </source>
</evidence>
<sequence length="243" mass="25921">MTLLTLILTCALGAGPPVRPEVWRWPLGPPAPQVVRAFLPPSQPWGPGHRGVDLATRPGRPVYAAGAGRVSYAGRLAGRGIVAITHGPLRTTYLPVRPSVRKGHAVRAGTRIGTVEPSSHCSAACLHWGLLRGDKYLDPLSLVRYRTRLLPHWRSPSPTPSPSSPAPSRSPLTPSGGAQAPAPEETPRMGLRDAATAGSGALAGMLFAFTVTSLLRHGRTRRPPPPPPGVVDLARERRLRRAR</sequence>
<dbReference type="Proteomes" id="UP000614047">
    <property type="component" value="Unassembled WGS sequence"/>
</dbReference>
<name>A0A931DFC7_9ACTN</name>
<organism evidence="5 6">
    <name type="scientific">Actinomadura viridis</name>
    <dbReference type="NCBI Taxonomy" id="58110"/>
    <lineage>
        <taxon>Bacteria</taxon>
        <taxon>Bacillati</taxon>
        <taxon>Actinomycetota</taxon>
        <taxon>Actinomycetes</taxon>
        <taxon>Streptosporangiales</taxon>
        <taxon>Thermomonosporaceae</taxon>
        <taxon>Actinomadura</taxon>
    </lineage>
</organism>
<feature type="region of interest" description="Disordered" evidence="2">
    <location>
        <begin position="217"/>
        <end position="243"/>
    </location>
</feature>
<feature type="domain" description="M23ase beta-sheet core" evidence="4">
    <location>
        <begin position="48"/>
        <end position="139"/>
    </location>
</feature>
<dbReference type="InterPro" id="IPR050570">
    <property type="entry name" value="Cell_wall_metabolism_enzyme"/>
</dbReference>
<dbReference type="SUPFAM" id="SSF51261">
    <property type="entry name" value="Duplicated hybrid motif"/>
    <property type="match status" value="1"/>
</dbReference>
<dbReference type="InterPro" id="IPR016047">
    <property type="entry name" value="M23ase_b-sheet_dom"/>
</dbReference>
<dbReference type="InterPro" id="IPR011055">
    <property type="entry name" value="Dup_hybrid_motif"/>
</dbReference>
<keyword evidence="3" id="KW-0812">Transmembrane</keyword>
<dbReference type="PANTHER" id="PTHR21666:SF289">
    <property type="entry name" value="L-ALA--D-GLU ENDOPEPTIDASE"/>
    <property type="match status" value="1"/>
</dbReference>
<evidence type="ECO:0000256" key="1">
    <source>
        <dbReference type="ARBA" id="ARBA00022729"/>
    </source>
</evidence>
<feature type="transmembrane region" description="Helical" evidence="3">
    <location>
        <begin position="194"/>
        <end position="215"/>
    </location>
</feature>
<dbReference type="GO" id="GO:0004222">
    <property type="term" value="F:metalloendopeptidase activity"/>
    <property type="evidence" value="ECO:0007669"/>
    <property type="project" value="TreeGrafter"/>
</dbReference>
<evidence type="ECO:0000256" key="2">
    <source>
        <dbReference type="SAM" id="MobiDB-lite"/>
    </source>
</evidence>
<dbReference type="EMBL" id="JADOUA010000001">
    <property type="protein sequence ID" value="MBG6087774.1"/>
    <property type="molecule type" value="Genomic_DNA"/>
</dbReference>
<comment type="caution">
    <text evidence="5">The sequence shown here is derived from an EMBL/GenBank/DDBJ whole genome shotgun (WGS) entry which is preliminary data.</text>
</comment>
<proteinExistence type="predicted"/>
<keyword evidence="1" id="KW-0732">Signal</keyword>
<dbReference type="CDD" id="cd12797">
    <property type="entry name" value="M23_peptidase"/>
    <property type="match status" value="1"/>
</dbReference>
<gene>
    <name evidence="5" type="ORF">IW256_001887</name>
</gene>
<dbReference type="RefSeq" id="WP_197010591.1">
    <property type="nucleotide sequence ID" value="NZ_BAABES010000008.1"/>
</dbReference>
<keyword evidence="3" id="KW-1133">Transmembrane helix</keyword>
<reference evidence="5" key="1">
    <citation type="submission" date="2020-11" db="EMBL/GenBank/DDBJ databases">
        <title>Sequencing the genomes of 1000 actinobacteria strains.</title>
        <authorList>
            <person name="Klenk H.-P."/>
        </authorList>
    </citation>
    <scope>NUCLEOTIDE SEQUENCE</scope>
    <source>
        <strain evidence="5">DSM 43175</strain>
    </source>
</reference>
<protein>
    <recommendedName>
        <fullName evidence="4">M23ase beta-sheet core domain-containing protein</fullName>
    </recommendedName>
</protein>
<dbReference type="PANTHER" id="PTHR21666">
    <property type="entry name" value="PEPTIDASE-RELATED"/>
    <property type="match status" value="1"/>
</dbReference>
<accession>A0A931DFC7</accession>
<evidence type="ECO:0000313" key="6">
    <source>
        <dbReference type="Proteomes" id="UP000614047"/>
    </source>
</evidence>
<keyword evidence="6" id="KW-1185">Reference proteome</keyword>